<feature type="domain" description="HipA N-terminal subdomain 1" evidence="1">
    <location>
        <begin position="6"/>
        <end position="102"/>
    </location>
</feature>
<dbReference type="AlphaFoldDB" id="A0A916UK71"/>
<dbReference type="GO" id="GO:0016301">
    <property type="term" value="F:kinase activity"/>
    <property type="evidence" value="ECO:0007669"/>
    <property type="project" value="UniProtKB-KW"/>
</dbReference>
<proteinExistence type="predicted"/>
<dbReference type="InterPro" id="IPR017508">
    <property type="entry name" value="HipA_N1"/>
</dbReference>
<keyword evidence="2" id="KW-0418">Kinase</keyword>
<reference evidence="2" key="2">
    <citation type="submission" date="2020-09" db="EMBL/GenBank/DDBJ databases">
        <authorList>
            <person name="Sun Q."/>
            <person name="Zhou Y."/>
        </authorList>
    </citation>
    <scope>NUCLEOTIDE SEQUENCE</scope>
    <source>
        <strain evidence="2">CGMCC 1.15343</strain>
    </source>
</reference>
<keyword evidence="3" id="KW-1185">Reference proteome</keyword>
<keyword evidence="2" id="KW-0808">Transferase</keyword>
<dbReference type="Proteomes" id="UP000651668">
    <property type="component" value="Unassembled WGS sequence"/>
</dbReference>
<evidence type="ECO:0000259" key="1">
    <source>
        <dbReference type="Pfam" id="PF13657"/>
    </source>
</evidence>
<dbReference type="EMBL" id="BMIL01000013">
    <property type="protein sequence ID" value="GGC75324.1"/>
    <property type="molecule type" value="Genomic_DNA"/>
</dbReference>
<organism evidence="2 3">
    <name type="scientific">Pedobacter quisquiliarum</name>
    <dbReference type="NCBI Taxonomy" id="1834438"/>
    <lineage>
        <taxon>Bacteria</taxon>
        <taxon>Pseudomonadati</taxon>
        <taxon>Bacteroidota</taxon>
        <taxon>Sphingobacteriia</taxon>
        <taxon>Sphingobacteriales</taxon>
        <taxon>Sphingobacteriaceae</taxon>
        <taxon>Pedobacter</taxon>
    </lineage>
</organism>
<reference evidence="2" key="1">
    <citation type="journal article" date="2014" name="Int. J. Syst. Evol. Microbiol.">
        <title>Complete genome sequence of Corynebacterium casei LMG S-19264T (=DSM 44701T), isolated from a smear-ripened cheese.</title>
        <authorList>
            <consortium name="US DOE Joint Genome Institute (JGI-PGF)"/>
            <person name="Walter F."/>
            <person name="Albersmeier A."/>
            <person name="Kalinowski J."/>
            <person name="Ruckert C."/>
        </authorList>
    </citation>
    <scope>NUCLEOTIDE SEQUENCE</scope>
    <source>
        <strain evidence="2">CGMCC 1.15343</strain>
    </source>
</reference>
<dbReference type="NCBIfam" id="TIGR03071">
    <property type="entry name" value="couple_hipA"/>
    <property type="match status" value="1"/>
</dbReference>
<evidence type="ECO:0000313" key="2">
    <source>
        <dbReference type="EMBL" id="GGC75324.1"/>
    </source>
</evidence>
<dbReference type="RefSeq" id="WP_188627885.1">
    <property type="nucleotide sequence ID" value="NZ_BMIL01000013.1"/>
</dbReference>
<sequence length="112" mass="12744">MINKAKVLYSGQLAAYLEKTDNGYSFTYDQTYLKSQNPKPVSQTLPLSPYVQTSRILFPFFDGLIPEGWLLNVASKHWKIDRSDRFELLITLCRDTIGAVTVEPIEEEVVNG</sequence>
<accession>A0A916UK71</accession>
<name>A0A916UK71_9SPHI</name>
<gene>
    <name evidence="2" type="ORF">GCM10011387_31310</name>
</gene>
<evidence type="ECO:0000313" key="3">
    <source>
        <dbReference type="Proteomes" id="UP000651668"/>
    </source>
</evidence>
<dbReference type="Pfam" id="PF13657">
    <property type="entry name" value="Couple_hipA"/>
    <property type="match status" value="1"/>
</dbReference>
<comment type="caution">
    <text evidence="2">The sequence shown here is derived from an EMBL/GenBank/DDBJ whole genome shotgun (WGS) entry which is preliminary data.</text>
</comment>
<protein>
    <submittedName>
        <fullName evidence="2">Phosphatidylinositol kinase</fullName>
    </submittedName>
</protein>